<dbReference type="Gene3D" id="2.30.30.40">
    <property type="entry name" value="SH3 Domains"/>
    <property type="match status" value="1"/>
</dbReference>
<evidence type="ECO:0000256" key="1">
    <source>
        <dbReference type="ARBA" id="ARBA00004167"/>
    </source>
</evidence>
<feature type="coiled-coil region" evidence="6">
    <location>
        <begin position="85"/>
        <end position="165"/>
    </location>
</feature>
<organism evidence="10 11">
    <name type="scientific">Vibrio sinaloensis DSM 21326</name>
    <dbReference type="NCBI Taxonomy" id="945550"/>
    <lineage>
        <taxon>Bacteria</taxon>
        <taxon>Pseudomonadati</taxon>
        <taxon>Pseudomonadota</taxon>
        <taxon>Gammaproteobacteria</taxon>
        <taxon>Vibrionales</taxon>
        <taxon>Vibrionaceae</taxon>
        <taxon>Vibrio</taxon>
        <taxon>Vibrio oreintalis group</taxon>
    </lineage>
</organism>
<evidence type="ECO:0000313" key="11">
    <source>
        <dbReference type="Proteomes" id="UP000006228"/>
    </source>
</evidence>
<dbReference type="InterPro" id="IPR003646">
    <property type="entry name" value="SH3-like_bac-type"/>
</dbReference>
<dbReference type="Proteomes" id="UP000006228">
    <property type="component" value="Unassembled WGS sequence"/>
</dbReference>
<evidence type="ECO:0000256" key="3">
    <source>
        <dbReference type="ARBA" id="ARBA00022729"/>
    </source>
</evidence>
<dbReference type="PROSITE" id="PS51781">
    <property type="entry name" value="SH3B"/>
    <property type="match status" value="1"/>
</dbReference>
<dbReference type="PIRSF" id="PIRSF006158">
    <property type="entry name" value="UCP006158_SH3"/>
    <property type="match status" value="1"/>
</dbReference>
<comment type="subcellular location">
    <subcellularLocation>
        <location evidence="1">Membrane</location>
        <topology evidence="1">Single-pass membrane protein</topology>
    </subcellularLocation>
</comment>
<feature type="signal peptide" evidence="8">
    <location>
        <begin position="1"/>
        <end position="20"/>
    </location>
</feature>
<dbReference type="InterPro" id="IPR016476">
    <property type="entry name" value="SH3_dom_pro"/>
</dbReference>
<feature type="transmembrane region" description="Helical" evidence="7">
    <location>
        <begin position="170"/>
        <end position="192"/>
    </location>
</feature>
<dbReference type="RefSeq" id="WP_008080332.1">
    <property type="nucleotide sequence ID" value="NZ_AEVT01000104.1"/>
</dbReference>
<evidence type="ECO:0000256" key="7">
    <source>
        <dbReference type="SAM" id="Phobius"/>
    </source>
</evidence>
<reference evidence="10 11" key="1">
    <citation type="journal article" date="2012" name="Int. J. Syst. Evol. Microbiol.">
        <title>Vibrio caribbeanicus sp. nov., isolated from the marine sponge Scleritoderma cyanea.</title>
        <authorList>
            <person name="Hoffmann M."/>
            <person name="Monday S.R."/>
            <person name="Allard M.W."/>
            <person name="Strain E.A."/>
            <person name="Whittaker P."/>
            <person name="Naum M."/>
            <person name="McCarthy P.J."/>
            <person name="Lopez J.V."/>
            <person name="Fischer M."/>
            <person name="Brown E.W."/>
        </authorList>
    </citation>
    <scope>NUCLEOTIDE SEQUENCE [LARGE SCALE GENOMIC DNA]</scope>
    <source>
        <strain evidence="11">DSMZ 21326</strain>
    </source>
</reference>
<dbReference type="NCBIfam" id="TIGR04211">
    <property type="entry name" value="SH3_and_anchor"/>
    <property type="match status" value="1"/>
</dbReference>
<keyword evidence="3 8" id="KW-0732">Signal</keyword>
<accession>E8MBQ9</accession>
<evidence type="ECO:0000259" key="9">
    <source>
        <dbReference type="PROSITE" id="PS51781"/>
    </source>
</evidence>
<proteinExistence type="predicted"/>
<dbReference type="eggNOG" id="COG4991">
    <property type="taxonomic scope" value="Bacteria"/>
</dbReference>
<evidence type="ECO:0000256" key="8">
    <source>
        <dbReference type="SAM" id="SignalP"/>
    </source>
</evidence>
<evidence type="ECO:0000256" key="2">
    <source>
        <dbReference type="ARBA" id="ARBA00022692"/>
    </source>
</evidence>
<sequence length="203" mass="22635">MKKLVFLVLATLVAAPAALAQDRYIADKLFTYMHSGPSNQYRIIGSIDAGDKVKLISTNKESGYSQIQDERGRKGWVESKFVTRQESMALRLPKLEKELAETKEKLANARATSDQEKAGLADSLSTRNRQIAELEQSYSDMSQQLSSAQEEVRNLRAKLDTQKDDLLLKYFMYGGGVAGLGLLFGLILPHIIPRKKRSPSGWA</sequence>
<feature type="chain" id="PRO_5003227973" evidence="8">
    <location>
        <begin position="21"/>
        <end position="203"/>
    </location>
</feature>
<keyword evidence="6" id="KW-0175">Coiled coil</keyword>
<evidence type="ECO:0000256" key="4">
    <source>
        <dbReference type="ARBA" id="ARBA00022989"/>
    </source>
</evidence>
<protein>
    <submittedName>
        <fullName evidence="10">SH3 domain-containing protein</fullName>
    </submittedName>
</protein>
<comment type="caution">
    <text evidence="10">The sequence shown here is derived from an EMBL/GenBank/DDBJ whole genome shotgun (WGS) entry which is preliminary data.</text>
</comment>
<dbReference type="GeneID" id="95570982"/>
<gene>
    <name evidence="10" type="ORF">VISI1226_20026</name>
</gene>
<evidence type="ECO:0000313" key="10">
    <source>
        <dbReference type="EMBL" id="EGA68524.1"/>
    </source>
</evidence>
<dbReference type="GO" id="GO:0016020">
    <property type="term" value="C:membrane"/>
    <property type="evidence" value="ECO:0007669"/>
    <property type="project" value="UniProtKB-SubCell"/>
</dbReference>
<keyword evidence="5 7" id="KW-0472">Membrane</keyword>
<dbReference type="OrthoDB" id="9790951at2"/>
<feature type="domain" description="SH3b" evidence="9">
    <location>
        <begin position="20"/>
        <end position="86"/>
    </location>
</feature>
<name>E8MBQ9_PHOS4</name>
<evidence type="ECO:0000256" key="6">
    <source>
        <dbReference type="SAM" id="Coils"/>
    </source>
</evidence>
<dbReference type="EMBL" id="AEVT01000104">
    <property type="protein sequence ID" value="EGA68524.1"/>
    <property type="molecule type" value="Genomic_DNA"/>
</dbReference>
<keyword evidence="2 7" id="KW-0812">Transmembrane</keyword>
<keyword evidence="4 7" id="KW-1133">Transmembrane helix</keyword>
<dbReference type="Pfam" id="PF08239">
    <property type="entry name" value="SH3_3"/>
    <property type="match status" value="1"/>
</dbReference>
<evidence type="ECO:0000256" key="5">
    <source>
        <dbReference type="ARBA" id="ARBA00023136"/>
    </source>
</evidence>
<dbReference type="SMART" id="SM00287">
    <property type="entry name" value="SH3b"/>
    <property type="match status" value="1"/>
</dbReference>
<dbReference type="AlphaFoldDB" id="E8MBQ9"/>